<proteinExistence type="predicted"/>
<gene>
    <name evidence="1" type="primary">WBGene00100538</name>
</gene>
<sequence length="152" mass="16496">MNYRTLTILAIVGFLFISSLDAAKPAKGKGKKGGEVKAEKVKNEKAADPALISISIDIAINIVLLSFEIFQGEAVVLEESAVIGEIPTPKIFRPKQMKMVTAYDKCKIECQKIRDQQDLHSYAAQLREELAAAEAILQAEAPLEEAEPAVAA</sequence>
<accession>A0A8R1U802</accession>
<keyword evidence="2" id="KW-1185">Reference proteome</keyword>
<evidence type="ECO:0000313" key="2">
    <source>
        <dbReference type="Proteomes" id="UP000005239"/>
    </source>
</evidence>
<reference evidence="2" key="1">
    <citation type="journal article" date="2008" name="Nat. Genet.">
        <title>The Pristionchus pacificus genome provides a unique perspective on nematode lifestyle and parasitism.</title>
        <authorList>
            <person name="Dieterich C."/>
            <person name="Clifton S.W."/>
            <person name="Schuster L.N."/>
            <person name="Chinwalla A."/>
            <person name="Delehaunty K."/>
            <person name="Dinkelacker I."/>
            <person name="Fulton L."/>
            <person name="Fulton R."/>
            <person name="Godfrey J."/>
            <person name="Minx P."/>
            <person name="Mitreva M."/>
            <person name="Roeseler W."/>
            <person name="Tian H."/>
            <person name="Witte H."/>
            <person name="Yang S.P."/>
            <person name="Wilson R.K."/>
            <person name="Sommer R.J."/>
        </authorList>
    </citation>
    <scope>NUCLEOTIDE SEQUENCE [LARGE SCALE GENOMIC DNA]</scope>
    <source>
        <strain evidence="2">PS312</strain>
    </source>
</reference>
<protein>
    <submittedName>
        <fullName evidence="1">Uncharacterized protein</fullName>
    </submittedName>
</protein>
<dbReference type="AlphaFoldDB" id="A0A2A6C1X9"/>
<name>A0A2A6C1X9_PRIPA</name>
<dbReference type="Proteomes" id="UP000005239">
    <property type="component" value="Unassembled WGS sequence"/>
</dbReference>
<reference evidence="1" key="2">
    <citation type="submission" date="2022-06" db="UniProtKB">
        <authorList>
            <consortium name="EnsemblMetazoa"/>
        </authorList>
    </citation>
    <scope>IDENTIFICATION</scope>
    <source>
        <strain evidence="1">PS312</strain>
    </source>
</reference>
<dbReference type="EnsemblMetazoa" id="PPA10984.1">
    <property type="protein sequence ID" value="PPA10984.1"/>
    <property type="gene ID" value="WBGene00100538"/>
</dbReference>
<organism evidence="1 2">
    <name type="scientific">Pristionchus pacificus</name>
    <name type="common">Parasitic nematode worm</name>
    <dbReference type="NCBI Taxonomy" id="54126"/>
    <lineage>
        <taxon>Eukaryota</taxon>
        <taxon>Metazoa</taxon>
        <taxon>Ecdysozoa</taxon>
        <taxon>Nematoda</taxon>
        <taxon>Chromadorea</taxon>
        <taxon>Rhabditida</taxon>
        <taxon>Rhabditina</taxon>
        <taxon>Diplogasteromorpha</taxon>
        <taxon>Diplogasteroidea</taxon>
        <taxon>Neodiplogasteridae</taxon>
        <taxon>Pristionchus</taxon>
    </lineage>
</organism>
<accession>A0A2A6C1X9</accession>
<dbReference type="OrthoDB" id="5876270at2759"/>
<evidence type="ECO:0000313" key="1">
    <source>
        <dbReference type="EnsemblMetazoa" id="PPA10984.1"/>
    </source>
</evidence>